<feature type="domain" description="C2H2-type" evidence="2">
    <location>
        <begin position="32"/>
        <end position="53"/>
    </location>
</feature>
<sequence>MRCSLPPHKTPIAFSSYGDFELHYHAFHTHRCLECHKNFPSDHLLSVHIEECHDPLVSIRRDRGEHTYSCFVDGCERKCQTHQKRRMHMIDKHMYPKNFFFGVTKEGIDGRRSLLIDGGHRRRRSSASVQPKNPNPAACVSEEPRAEQNSESSPREDGSQPNQDQQDAAGADMTELADAMSALHFVPSSIRFGRGRAGFARR</sequence>
<accession>A0A9P8SID5</accession>
<dbReference type="RefSeq" id="XP_044720577.1">
    <property type="nucleotide sequence ID" value="XM_044864045.1"/>
</dbReference>
<dbReference type="OrthoDB" id="18440at2759"/>
<comment type="caution">
    <text evidence="3">The sequence shown here is derived from an EMBL/GenBank/DDBJ whole genome shotgun (WGS) entry which is preliminary data.</text>
</comment>
<dbReference type="GeneID" id="68354703"/>
<dbReference type="EMBL" id="JAIZPD010000005">
    <property type="protein sequence ID" value="KAH0963064.1"/>
    <property type="molecule type" value="Genomic_DNA"/>
</dbReference>
<feature type="compositionally biased region" description="Basic and acidic residues" evidence="1">
    <location>
        <begin position="142"/>
        <end position="158"/>
    </location>
</feature>
<gene>
    <name evidence="3" type="ORF">HRG_05574</name>
</gene>
<dbReference type="InterPro" id="IPR013087">
    <property type="entry name" value="Znf_C2H2_type"/>
</dbReference>
<dbReference type="InterPro" id="IPR039258">
    <property type="entry name" value="ZNF511"/>
</dbReference>
<dbReference type="SMART" id="SM00355">
    <property type="entry name" value="ZnF_C2H2"/>
    <property type="match status" value="2"/>
</dbReference>
<protein>
    <submittedName>
        <fullName evidence="3">Zinc finger domain-containing protein</fullName>
    </submittedName>
</protein>
<dbReference type="AlphaFoldDB" id="A0A9P8SID5"/>
<feature type="region of interest" description="Disordered" evidence="1">
    <location>
        <begin position="117"/>
        <end position="175"/>
    </location>
</feature>
<dbReference type="Proteomes" id="UP000824596">
    <property type="component" value="Unassembled WGS sequence"/>
</dbReference>
<reference evidence="3" key="1">
    <citation type="submission" date="2021-09" db="EMBL/GenBank/DDBJ databases">
        <title>A high-quality genome of the endoparasitic fungus Hirsutella rhossiliensis with a comparison of Hirsutella genomes reveals transposable elements contributing to genome size variation.</title>
        <authorList>
            <person name="Lin R."/>
            <person name="Jiao Y."/>
            <person name="Sun X."/>
            <person name="Ling J."/>
            <person name="Xie B."/>
            <person name="Cheng X."/>
        </authorList>
    </citation>
    <scope>NUCLEOTIDE SEQUENCE</scope>
    <source>
        <strain evidence="3">HR02</strain>
    </source>
</reference>
<dbReference type="PANTHER" id="PTHR21354:SF0">
    <property type="entry name" value="ZINC FINGER PROTEIN 511"/>
    <property type="match status" value="1"/>
</dbReference>
<keyword evidence="4" id="KW-1185">Reference proteome</keyword>
<name>A0A9P8SID5_9HYPO</name>
<evidence type="ECO:0000313" key="3">
    <source>
        <dbReference type="EMBL" id="KAH0963064.1"/>
    </source>
</evidence>
<evidence type="ECO:0000259" key="2">
    <source>
        <dbReference type="PROSITE" id="PS00028"/>
    </source>
</evidence>
<organism evidence="3 4">
    <name type="scientific">Hirsutella rhossiliensis</name>
    <dbReference type="NCBI Taxonomy" id="111463"/>
    <lineage>
        <taxon>Eukaryota</taxon>
        <taxon>Fungi</taxon>
        <taxon>Dikarya</taxon>
        <taxon>Ascomycota</taxon>
        <taxon>Pezizomycotina</taxon>
        <taxon>Sordariomycetes</taxon>
        <taxon>Hypocreomycetidae</taxon>
        <taxon>Hypocreales</taxon>
        <taxon>Ophiocordycipitaceae</taxon>
        <taxon>Hirsutella</taxon>
    </lineage>
</organism>
<evidence type="ECO:0000313" key="4">
    <source>
        <dbReference type="Proteomes" id="UP000824596"/>
    </source>
</evidence>
<dbReference type="PROSITE" id="PS00028">
    <property type="entry name" value="ZINC_FINGER_C2H2_1"/>
    <property type="match status" value="1"/>
</dbReference>
<proteinExistence type="predicted"/>
<evidence type="ECO:0000256" key="1">
    <source>
        <dbReference type="SAM" id="MobiDB-lite"/>
    </source>
</evidence>
<dbReference type="PANTHER" id="PTHR21354">
    <property type="entry name" value="ZINC FINGER PROTEIN 511"/>
    <property type="match status" value="1"/>
</dbReference>